<reference evidence="7 8" key="1">
    <citation type="submission" date="2019-02" db="EMBL/GenBank/DDBJ databases">
        <title>Planctomycetal bacteria perform biofilm scaping via a novel small molecule.</title>
        <authorList>
            <person name="Jeske O."/>
            <person name="Boedeker C."/>
            <person name="Wiegand S."/>
            <person name="Breitling P."/>
            <person name="Kallscheuer N."/>
            <person name="Jogler M."/>
            <person name="Rohde M."/>
            <person name="Petersen J."/>
            <person name="Medema M.H."/>
            <person name="Surup F."/>
            <person name="Jogler C."/>
        </authorList>
    </citation>
    <scope>NUCLEOTIDE SEQUENCE [LARGE SCALE GENOMIC DNA]</scope>
    <source>
        <strain evidence="7 8">Mal15</strain>
    </source>
</reference>
<evidence type="ECO:0000313" key="8">
    <source>
        <dbReference type="Proteomes" id="UP000321353"/>
    </source>
</evidence>
<protein>
    <submittedName>
        <fullName evidence="7">Muropeptide transporter</fullName>
    </submittedName>
</protein>
<feature type="transmembrane region" description="Helical" evidence="6">
    <location>
        <begin position="227"/>
        <end position="244"/>
    </location>
</feature>
<name>A0A5B9MD16_9BACT</name>
<dbReference type="Gene3D" id="1.20.1250.20">
    <property type="entry name" value="MFS general substrate transporter like domains"/>
    <property type="match status" value="1"/>
</dbReference>
<feature type="transmembrane region" description="Helical" evidence="6">
    <location>
        <begin position="296"/>
        <end position="314"/>
    </location>
</feature>
<dbReference type="GO" id="GO:0022857">
    <property type="term" value="F:transmembrane transporter activity"/>
    <property type="evidence" value="ECO:0007669"/>
    <property type="project" value="InterPro"/>
</dbReference>
<dbReference type="PANTHER" id="PTHR12778:SF10">
    <property type="entry name" value="MAJOR FACILITATOR SUPERFAMILY DOMAIN-CONTAINING PROTEIN 3"/>
    <property type="match status" value="1"/>
</dbReference>
<evidence type="ECO:0000256" key="5">
    <source>
        <dbReference type="ARBA" id="ARBA00023136"/>
    </source>
</evidence>
<accession>A0A5B9MD16</accession>
<feature type="transmembrane region" description="Helical" evidence="6">
    <location>
        <begin position="391"/>
        <end position="410"/>
    </location>
</feature>
<evidence type="ECO:0000256" key="1">
    <source>
        <dbReference type="ARBA" id="ARBA00004141"/>
    </source>
</evidence>
<keyword evidence="5 6" id="KW-0472">Membrane</keyword>
<evidence type="ECO:0000256" key="6">
    <source>
        <dbReference type="SAM" id="Phobius"/>
    </source>
</evidence>
<dbReference type="Proteomes" id="UP000321353">
    <property type="component" value="Chromosome"/>
</dbReference>
<dbReference type="InterPro" id="IPR011701">
    <property type="entry name" value="MFS"/>
</dbReference>
<feature type="transmembrane region" description="Helical" evidence="6">
    <location>
        <begin position="79"/>
        <end position="98"/>
    </location>
</feature>
<keyword evidence="8" id="KW-1185">Reference proteome</keyword>
<feature type="transmembrane region" description="Helical" evidence="6">
    <location>
        <begin position="12"/>
        <end position="34"/>
    </location>
</feature>
<evidence type="ECO:0000256" key="4">
    <source>
        <dbReference type="ARBA" id="ARBA00022989"/>
    </source>
</evidence>
<gene>
    <name evidence="7" type="ORF">Mal15_30160</name>
</gene>
<organism evidence="7 8">
    <name type="scientific">Stieleria maiorica</name>
    <dbReference type="NCBI Taxonomy" id="2795974"/>
    <lineage>
        <taxon>Bacteria</taxon>
        <taxon>Pseudomonadati</taxon>
        <taxon>Planctomycetota</taxon>
        <taxon>Planctomycetia</taxon>
        <taxon>Pirellulales</taxon>
        <taxon>Pirellulaceae</taxon>
        <taxon>Stieleria</taxon>
    </lineage>
</organism>
<dbReference type="PANTHER" id="PTHR12778">
    <property type="entry name" value="SOLUTE CARRIER FAMILY 33 ACETYL-COA TRANSPORTER -RELATED"/>
    <property type="match status" value="1"/>
</dbReference>
<keyword evidence="2" id="KW-0813">Transport</keyword>
<proteinExistence type="predicted"/>
<keyword evidence="4 6" id="KW-1133">Transmembrane helix</keyword>
<dbReference type="InterPro" id="IPR036259">
    <property type="entry name" value="MFS_trans_sf"/>
</dbReference>
<comment type="subcellular location">
    <subcellularLocation>
        <location evidence="1">Membrane</location>
        <topology evidence="1">Multi-pass membrane protein</topology>
    </subcellularLocation>
</comment>
<dbReference type="EMBL" id="CP036264">
    <property type="protein sequence ID" value="QEF98958.1"/>
    <property type="molecule type" value="Genomic_DNA"/>
</dbReference>
<dbReference type="KEGG" id="smam:Mal15_30160"/>
<dbReference type="RefSeq" id="WP_147868429.1">
    <property type="nucleotide sequence ID" value="NZ_CP036264.1"/>
</dbReference>
<dbReference type="InterPro" id="IPR004752">
    <property type="entry name" value="AmpG_permease/AT-1"/>
</dbReference>
<dbReference type="SUPFAM" id="SSF103473">
    <property type="entry name" value="MFS general substrate transporter"/>
    <property type="match status" value="1"/>
</dbReference>
<feature type="transmembrane region" description="Helical" evidence="6">
    <location>
        <begin position="166"/>
        <end position="188"/>
    </location>
</feature>
<feature type="transmembrane region" description="Helical" evidence="6">
    <location>
        <begin position="264"/>
        <end position="284"/>
    </location>
</feature>
<dbReference type="Pfam" id="PF07690">
    <property type="entry name" value="MFS_1"/>
    <property type="match status" value="1"/>
</dbReference>
<evidence type="ECO:0000256" key="2">
    <source>
        <dbReference type="ARBA" id="ARBA00022448"/>
    </source>
</evidence>
<dbReference type="GO" id="GO:0016020">
    <property type="term" value="C:membrane"/>
    <property type="evidence" value="ECO:0007669"/>
    <property type="project" value="UniProtKB-SubCell"/>
</dbReference>
<feature type="transmembrane region" description="Helical" evidence="6">
    <location>
        <begin position="326"/>
        <end position="349"/>
    </location>
</feature>
<evidence type="ECO:0000313" key="7">
    <source>
        <dbReference type="EMBL" id="QEF98958.1"/>
    </source>
</evidence>
<sequence>MDLLSTVTGRKVLFGLLYFSEGAPIGFIWLGLPTRLRSLDVPLEQITWLMAFLILPWTLKFLWAPLIDLLRGPRWGFKHWITASQSAMALTLMPLLFLDLQQQFTAVSACLLAHAVAAATQDISVDALCIQQSTPQERGALNGWMQGGVLVGRAAMGGGSLMLQRWIGFGGVVCVLILLVLVSILLLIGCRERKFQLSGNGLKQELPAPWLARFAAMWRALLADLRGGQIWLGLFVAVSVPAAFKSLEAVIGPFLIDRDYPEYAIGQFTSTAMIGGMITGSLLAGRLSHRINSGRFLAIAIMINVLAITSFAVSDLTFAGDSGNHLLVLLSIVAVTIGWMTVALYNWLMNLTDPQLAATQFTAFMAATNACEAWSTALIGRLQSVFGYPPAVLVLSGISLGSALVAFALARRIAGNASEWN</sequence>
<keyword evidence="3 6" id="KW-0812">Transmembrane</keyword>
<feature type="transmembrane region" description="Helical" evidence="6">
    <location>
        <begin position="361"/>
        <end position="379"/>
    </location>
</feature>
<evidence type="ECO:0000256" key="3">
    <source>
        <dbReference type="ARBA" id="ARBA00022692"/>
    </source>
</evidence>
<dbReference type="AlphaFoldDB" id="A0A5B9MD16"/>
<feature type="transmembrane region" description="Helical" evidence="6">
    <location>
        <begin position="46"/>
        <end position="67"/>
    </location>
</feature>